<organism evidence="1">
    <name type="scientific">bioreactor metagenome</name>
    <dbReference type="NCBI Taxonomy" id="1076179"/>
    <lineage>
        <taxon>unclassified sequences</taxon>
        <taxon>metagenomes</taxon>
        <taxon>ecological metagenomes</taxon>
    </lineage>
</organism>
<dbReference type="EMBL" id="VSSQ01041752">
    <property type="protein sequence ID" value="MPM95231.1"/>
    <property type="molecule type" value="Genomic_DNA"/>
</dbReference>
<sequence>MSSQILKKAVGIPYLAINCLEKALEPSISAAAAVGPKIARPRLLKTSTIPVTRVASGPTTVKAIDSFSAKSATASKSVKGSATHSARFFIPGLPGQTKILSTLGLCASFQTSACSLPPPPITKIRITFPPNNVIYLPPIVFPNKQ</sequence>
<proteinExistence type="predicted"/>
<evidence type="ECO:0000313" key="1">
    <source>
        <dbReference type="EMBL" id="MPM95231.1"/>
    </source>
</evidence>
<accession>A0A645E111</accession>
<reference evidence="1" key="1">
    <citation type="submission" date="2019-08" db="EMBL/GenBank/DDBJ databases">
        <authorList>
            <person name="Kucharzyk K."/>
            <person name="Murdoch R.W."/>
            <person name="Higgins S."/>
            <person name="Loffler F."/>
        </authorList>
    </citation>
    <scope>NUCLEOTIDE SEQUENCE</scope>
</reference>
<name>A0A645E111_9ZZZZ</name>
<gene>
    <name evidence="1" type="ORF">SDC9_142385</name>
</gene>
<protein>
    <submittedName>
        <fullName evidence="1">Uncharacterized protein</fullName>
    </submittedName>
</protein>
<comment type="caution">
    <text evidence="1">The sequence shown here is derived from an EMBL/GenBank/DDBJ whole genome shotgun (WGS) entry which is preliminary data.</text>
</comment>
<dbReference type="AlphaFoldDB" id="A0A645E111"/>